<dbReference type="AlphaFoldDB" id="A0A7U4E6F2"/>
<dbReference type="GO" id="GO:0004622">
    <property type="term" value="F:phosphatidylcholine lysophospholipase activity"/>
    <property type="evidence" value="ECO:0007669"/>
    <property type="project" value="TreeGrafter"/>
</dbReference>
<dbReference type="PANTHER" id="PTHR30383">
    <property type="entry name" value="THIOESTERASE 1/PROTEASE 1/LYSOPHOSPHOLIPASE L1"/>
    <property type="match status" value="1"/>
</dbReference>
<dbReference type="Gene3D" id="3.40.50.1110">
    <property type="entry name" value="SGNH hydrolase"/>
    <property type="match status" value="1"/>
</dbReference>
<evidence type="ECO:0000313" key="4">
    <source>
        <dbReference type="Proteomes" id="UP000000493"/>
    </source>
</evidence>
<dbReference type="Proteomes" id="UP000000493">
    <property type="component" value="Chromosome"/>
</dbReference>
<feature type="domain" description="SGNH hydrolase-type esterase" evidence="2">
    <location>
        <begin position="47"/>
        <end position="237"/>
    </location>
</feature>
<proteinExistence type="predicted"/>
<dbReference type="CDD" id="cd01834">
    <property type="entry name" value="SGNH_hydrolase_like_2"/>
    <property type="match status" value="1"/>
</dbReference>
<reference evidence="3 4" key="2">
    <citation type="journal article" date="2012" name="Stand. Genomic Sci.">
        <title>Complete genome sequence of the aquatic bacterium Runella slithyformis type strain (LSU 4(T)).</title>
        <authorList>
            <person name="Copeland A."/>
            <person name="Zhang X."/>
            <person name="Misra M."/>
            <person name="Lapidus A."/>
            <person name="Nolan M."/>
            <person name="Lucas S."/>
            <person name="Deshpande S."/>
            <person name="Cheng J.F."/>
            <person name="Tapia R."/>
            <person name="Goodwin L.A."/>
            <person name="Pitluck S."/>
            <person name="Liolios K."/>
            <person name="Pagani I."/>
            <person name="Ivanova N."/>
            <person name="Mikhailova N."/>
            <person name="Pati A."/>
            <person name="Chen A."/>
            <person name="Palaniappan K."/>
            <person name="Land M."/>
            <person name="Hauser L."/>
            <person name="Pan C."/>
            <person name="Jeffries C.D."/>
            <person name="Detter J.C."/>
            <person name="Brambilla E.M."/>
            <person name="Rohde M."/>
            <person name="Djao O.D."/>
            <person name="Goker M."/>
            <person name="Sikorski J."/>
            <person name="Tindall B.J."/>
            <person name="Woyke T."/>
            <person name="Bristow J."/>
            <person name="Eisen J.A."/>
            <person name="Markowitz V."/>
            <person name="Hugenholtz P."/>
            <person name="Kyrpides N.C."/>
            <person name="Klenk H.P."/>
            <person name="Mavromatis K."/>
        </authorList>
    </citation>
    <scope>NUCLEOTIDE SEQUENCE [LARGE SCALE GENOMIC DNA]</scope>
    <source>
        <strain evidence="4">ATCC 29530 / DSM 19594 / LMG 11500 / NCIMB 11436 / LSU 4</strain>
    </source>
</reference>
<dbReference type="InterPro" id="IPR013830">
    <property type="entry name" value="SGNH_hydro"/>
</dbReference>
<dbReference type="Pfam" id="PF13472">
    <property type="entry name" value="Lipase_GDSL_2"/>
    <property type="match status" value="1"/>
</dbReference>
<dbReference type="SUPFAM" id="SSF52266">
    <property type="entry name" value="SGNH hydrolase"/>
    <property type="match status" value="1"/>
</dbReference>
<sequence>MKSVHTKASKLCYSPFLRTAVFLFFLQSSAIARGPKPFPKKIHRIVFIGNSITYGGQYITDIEAYLIAHYPKRHFEFINVGLPSETVSGLSEPDHAGGRFPRPNLRERLERVLAQTKPDFVFASYGMNDGIYLPLEEERFRRFREGITWLHNRIVQLGVPIVHLTPPVYDELNGKNVGYAAVLDVYSEWLLSQRKQAKWEVADVHFPMKRYLEEHRRLQPDFALAKDGVHPGDLGHWLMAKQVLIYLGEKNLENIEDVKATLADHPNGEAILKLVAERQQLMKDAWLTSTGHQRPEMKVGMPMEEARTKAAEIEKQLSVLRKEKRQ</sequence>
<feature type="signal peptide" evidence="1">
    <location>
        <begin position="1"/>
        <end position="32"/>
    </location>
</feature>
<dbReference type="RefSeq" id="WP_013928795.1">
    <property type="nucleotide sequence ID" value="NC_015703.1"/>
</dbReference>
<dbReference type="InterPro" id="IPR051532">
    <property type="entry name" value="Ester_Hydrolysis_Enzymes"/>
</dbReference>
<keyword evidence="1" id="KW-0732">Signal</keyword>
<evidence type="ECO:0000259" key="2">
    <source>
        <dbReference type="Pfam" id="PF13472"/>
    </source>
</evidence>
<gene>
    <name evidence="3" type="ordered locus">Runsl_3107</name>
</gene>
<dbReference type="PANTHER" id="PTHR30383:SF5">
    <property type="entry name" value="SGNH HYDROLASE-TYPE ESTERASE DOMAIN-CONTAINING PROTEIN"/>
    <property type="match status" value="1"/>
</dbReference>
<feature type="chain" id="PRO_5031159596" evidence="1">
    <location>
        <begin position="33"/>
        <end position="326"/>
    </location>
</feature>
<organism evidence="3 4">
    <name type="scientific">Runella slithyformis (strain ATCC 29530 / DSM 19594 / LMG 11500 / NCIMB 11436 / LSU 4)</name>
    <dbReference type="NCBI Taxonomy" id="761193"/>
    <lineage>
        <taxon>Bacteria</taxon>
        <taxon>Pseudomonadati</taxon>
        <taxon>Bacteroidota</taxon>
        <taxon>Cytophagia</taxon>
        <taxon>Cytophagales</taxon>
        <taxon>Spirosomataceae</taxon>
        <taxon>Runella</taxon>
    </lineage>
</organism>
<accession>A0A7U4E6F2</accession>
<evidence type="ECO:0000313" key="3">
    <source>
        <dbReference type="EMBL" id="AEI49488.1"/>
    </source>
</evidence>
<dbReference type="InterPro" id="IPR036514">
    <property type="entry name" value="SGNH_hydro_sf"/>
</dbReference>
<evidence type="ECO:0000256" key="1">
    <source>
        <dbReference type="SAM" id="SignalP"/>
    </source>
</evidence>
<dbReference type="KEGG" id="rsi:Runsl_3107"/>
<dbReference type="EMBL" id="CP002859">
    <property type="protein sequence ID" value="AEI49488.1"/>
    <property type="molecule type" value="Genomic_DNA"/>
</dbReference>
<protein>
    <submittedName>
        <fullName evidence="3">Lipolytic protein G-D-S-L family</fullName>
    </submittedName>
</protein>
<name>A0A7U4E6F2_RUNSL</name>
<reference evidence="4" key="1">
    <citation type="submission" date="2011-06" db="EMBL/GenBank/DDBJ databases">
        <title>The complete genome of chromosome of Runella slithyformis DSM 19594.</title>
        <authorList>
            <consortium name="US DOE Joint Genome Institute (JGI-PGF)"/>
            <person name="Lucas S."/>
            <person name="Han J."/>
            <person name="Lapidus A."/>
            <person name="Bruce D."/>
            <person name="Goodwin L."/>
            <person name="Pitluck S."/>
            <person name="Peters L."/>
            <person name="Kyrpides N."/>
            <person name="Mavromatis K."/>
            <person name="Ivanova N."/>
            <person name="Ovchinnikova G."/>
            <person name="Zhang X."/>
            <person name="Misra M."/>
            <person name="Detter J.C."/>
            <person name="Tapia R."/>
            <person name="Han C."/>
            <person name="Land M."/>
            <person name="Hauser L."/>
            <person name="Markowitz V."/>
            <person name="Cheng J.-F."/>
            <person name="Hugenholtz P."/>
            <person name="Woyke T."/>
            <person name="Wu D."/>
            <person name="Tindall B."/>
            <person name="Faehrich R."/>
            <person name="Brambilla E."/>
            <person name="Klenk H.-P."/>
            <person name="Eisen J.A."/>
        </authorList>
    </citation>
    <scope>NUCLEOTIDE SEQUENCE [LARGE SCALE GENOMIC DNA]</scope>
    <source>
        <strain evidence="4">ATCC 29530 / DSM 19594 / LMG 11500 / NCIMB 11436 / LSU 4</strain>
    </source>
</reference>
<keyword evidence="4" id="KW-1185">Reference proteome</keyword>